<feature type="transmembrane region" description="Helical" evidence="7">
    <location>
        <begin position="118"/>
        <end position="145"/>
    </location>
</feature>
<accession>A0A0C4DRC1</accession>
<dbReference type="OMA" id="CIATIFF"/>
<dbReference type="AlphaFoldDB" id="A0A0C4DRC1"/>
<comment type="subcellular location">
    <subcellularLocation>
        <location evidence="1">Membrane</location>
        <topology evidence="1">Multi-pass membrane protein</topology>
    </subcellularLocation>
</comment>
<feature type="region of interest" description="Disordered" evidence="6">
    <location>
        <begin position="269"/>
        <end position="298"/>
    </location>
</feature>
<protein>
    <recommendedName>
        <fullName evidence="8">Rhodopsin domain-containing protein</fullName>
    </recommendedName>
</protein>
<dbReference type="GO" id="GO:0016020">
    <property type="term" value="C:membrane"/>
    <property type="evidence" value="ECO:0007669"/>
    <property type="project" value="UniProtKB-SubCell"/>
</dbReference>
<dbReference type="eggNOG" id="ENOG502S025">
    <property type="taxonomic scope" value="Eukaryota"/>
</dbReference>
<dbReference type="OrthoDB" id="3934549at2759"/>
<evidence type="ECO:0000256" key="1">
    <source>
        <dbReference type="ARBA" id="ARBA00004141"/>
    </source>
</evidence>
<keyword evidence="4 7" id="KW-0472">Membrane</keyword>
<dbReference type="InterPro" id="IPR049326">
    <property type="entry name" value="Rhodopsin_dom_fungi"/>
</dbReference>
<keyword evidence="11" id="KW-1185">Reference proteome</keyword>
<reference evidence="9" key="3">
    <citation type="submission" date="2011-03" db="EMBL/GenBank/DDBJ databases">
        <title>Annotation of Magnaporthe poae ATCC 64411.</title>
        <authorList>
            <person name="Ma L.-J."/>
            <person name="Dead R."/>
            <person name="Young S.K."/>
            <person name="Zeng Q."/>
            <person name="Gargeya S."/>
            <person name="Fitzgerald M."/>
            <person name="Haas B."/>
            <person name="Abouelleil A."/>
            <person name="Alvarado L."/>
            <person name="Arachchi H.M."/>
            <person name="Berlin A."/>
            <person name="Brown A."/>
            <person name="Chapman S.B."/>
            <person name="Chen Z."/>
            <person name="Dunbar C."/>
            <person name="Freedman E."/>
            <person name="Gearin G."/>
            <person name="Gellesch M."/>
            <person name="Goldberg J."/>
            <person name="Griggs A."/>
            <person name="Gujja S."/>
            <person name="Heiman D."/>
            <person name="Howarth C."/>
            <person name="Larson L."/>
            <person name="Lui A."/>
            <person name="MacDonald P.J.P."/>
            <person name="Mehta T."/>
            <person name="Montmayeur A."/>
            <person name="Murphy C."/>
            <person name="Neiman D."/>
            <person name="Pearson M."/>
            <person name="Priest M."/>
            <person name="Roberts A."/>
            <person name="Saif S."/>
            <person name="Shea T."/>
            <person name="Shenoy N."/>
            <person name="Sisk P."/>
            <person name="Stolte C."/>
            <person name="Sykes S."/>
            <person name="Yandava C."/>
            <person name="Wortman J."/>
            <person name="Nusbaum C."/>
            <person name="Birren B."/>
        </authorList>
    </citation>
    <scope>NUCLEOTIDE SEQUENCE</scope>
    <source>
        <strain evidence="9">ATCC 64411</strain>
    </source>
</reference>
<feature type="transmembrane region" description="Helical" evidence="7">
    <location>
        <begin position="12"/>
        <end position="35"/>
    </location>
</feature>
<dbReference type="EnsemblFungi" id="MAPG_02429T0">
    <property type="protein sequence ID" value="MAPG_02429T0"/>
    <property type="gene ID" value="MAPG_02429"/>
</dbReference>
<dbReference type="Pfam" id="PF20684">
    <property type="entry name" value="Fung_rhodopsin"/>
    <property type="match status" value="1"/>
</dbReference>
<evidence type="ECO:0000259" key="8">
    <source>
        <dbReference type="Pfam" id="PF20684"/>
    </source>
</evidence>
<dbReference type="InterPro" id="IPR052337">
    <property type="entry name" value="SAT4-like"/>
</dbReference>
<evidence type="ECO:0000256" key="7">
    <source>
        <dbReference type="SAM" id="Phobius"/>
    </source>
</evidence>
<evidence type="ECO:0000313" key="11">
    <source>
        <dbReference type="Proteomes" id="UP000011715"/>
    </source>
</evidence>
<dbReference type="PANTHER" id="PTHR33048">
    <property type="entry name" value="PTH11-LIKE INTEGRAL MEMBRANE PROTEIN (AFU_ORTHOLOGUE AFUA_5G11245)"/>
    <property type="match status" value="1"/>
</dbReference>
<dbReference type="EMBL" id="GL876967">
    <property type="protein sequence ID" value="KLU83367.1"/>
    <property type="molecule type" value="Genomic_DNA"/>
</dbReference>
<reference evidence="10" key="5">
    <citation type="submission" date="2015-06" db="UniProtKB">
        <authorList>
            <consortium name="EnsemblFungi"/>
        </authorList>
    </citation>
    <scope>IDENTIFICATION</scope>
    <source>
        <strain evidence="10">ATCC 64411</strain>
    </source>
</reference>
<organism evidence="10 11">
    <name type="scientific">Magnaporthiopsis poae (strain ATCC 64411 / 73-15)</name>
    <name type="common">Kentucky bluegrass fungus</name>
    <name type="synonym">Magnaporthe poae</name>
    <dbReference type="NCBI Taxonomy" id="644358"/>
    <lineage>
        <taxon>Eukaryota</taxon>
        <taxon>Fungi</taxon>
        <taxon>Dikarya</taxon>
        <taxon>Ascomycota</taxon>
        <taxon>Pezizomycotina</taxon>
        <taxon>Sordariomycetes</taxon>
        <taxon>Sordariomycetidae</taxon>
        <taxon>Magnaporthales</taxon>
        <taxon>Magnaporthaceae</taxon>
        <taxon>Magnaporthiopsis</taxon>
    </lineage>
</organism>
<keyword evidence="3 7" id="KW-1133">Transmembrane helix</keyword>
<name>A0A0C4DRC1_MAGP6</name>
<dbReference type="EMBL" id="ADBL01000608">
    <property type="status" value="NOT_ANNOTATED_CDS"/>
    <property type="molecule type" value="Genomic_DNA"/>
</dbReference>
<feature type="domain" description="Rhodopsin" evidence="8">
    <location>
        <begin position="31"/>
        <end position="260"/>
    </location>
</feature>
<proteinExistence type="inferred from homology"/>
<evidence type="ECO:0000313" key="10">
    <source>
        <dbReference type="EnsemblFungi" id="MAPG_02429T0"/>
    </source>
</evidence>
<feature type="transmembrane region" description="Helical" evidence="7">
    <location>
        <begin position="165"/>
        <end position="184"/>
    </location>
</feature>
<evidence type="ECO:0000256" key="4">
    <source>
        <dbReference type="ARBA" id="ARBA00023136"/>
    </source>
</evidence>
<evidence type="ECO:0000256" key="5">
    <source>
        <dbReference type="ARBA" id="ARBA00038359"/>
    </source>
</evidence>
<feature type="region of interest" description="Disordered" evidence="6">
    <location>
        <begin position="332"/>
        <end position="380"/>
    </location>
</feature>
<sequence>MESTASQENRIGYGISITVVCPVIALIFIALRIYTRAFLVKKVYWEDYTIIAAMVFSIFLDVFVVIVPFQLTQHAFAQNLQFMPAVCVGYTTTHTLLKLSIVLQYLRICVMRFERYFCYVLMALLGCGFCTFVAASLRSCVPLYALWTPNVPGAQCLSPWWDIASLSWIMAMDFIILIGPLFILRHLTIPWPQRVVLGLVLALGTLASTISLLRLLSILGLSSSTDLTWDAVPSSIYGVTETNLGIACACVVTLRPLYKRLRRWSWLSSAGGEPEPSQVEQQQQQQQRAKRRRHHQDSAAITVLADATDETETLGDDVELAVLNTHSPASCFAEESSCGSGSAKDPTALEKPPPAWVRPTAAAPSPALAVGNQGYIEPSR</sequence>
<evidence type="ECO:0000313" key="9">
    <source>
        <dbReference type="EMBL" id="KLU83367.1"/>
    </source>
</evidence>
<dbReference type="VEuPathDB" id="FungiDB:MAPG_02429"/>
<evidence type="ECO:0000256" key="6">
    <source>
        <dbReference type="SAM" id="MobiDB-lite"/>
    </source>
</evidence>
<reference evidence="10" key="4">
    <citation type="journal article" date="2015" name="G3 (Bethesda)">
        <title>Genome sequences of three phytopathogenic species of the Magnaporthaceae family of fungi.</title>
        <authorList>
            <person name="Okagaki L.H."/>
            <person name="Nunes C.C."/>
            <person name="Sailsbery J."/>
            <person name="Clay B."/>
            <person name="Brown D."/>
            <person name="John T."/>
            <person name="Oh Y."/>
            <person name="Young N."/>
            <person name="Fitzgerald M."/>
            <person name="Haas B.J."/>
            <person name="Zeng Q."/>
            <person name="Young S."/>
            <person name="Adiconis X."/>
            <person name="Fan L."/>
            <person name="Levin J.Z."/>
            <person name="Mitchell T.K."/>
            <person name="Okubara P.A."/>
            <person name="Farman M.L."/>
            <person name="Kohn L.M."/>
            <person name="Birren B."/>
            <person name="Ma L.-J."/>
            <person name="Dean R.A."/>
        </authorList>
    </citation>
    <scope>NUCLEOTIDE SEQUENCE</scope>
    <source>
        <strain evidence="10">ATCC 64411 / 73-15</strain>
    </source>
</reference>
<gene>
    <name evidence="9" type="ORF">MAPG_02429</name>
</gene>
<feature type="transmembrane region" description="Helical" evidence="7">
    <location>
        <begin position="196"/>
        <end position="216"/>
    </location>
</feature>
<keyword evidence="2 7" id="KW-0812">Transmembrane</keyword>
<dbReference type="PANTHER" id="PTHR33048:SF47">
    <property type="entry name" value="INTEGRAL MEMBRANE PROTEIN-RELATED"/>
    <property type="match status" value="1"/>
</dbReference>
<comment type="similarity">
    <text evidence="5">Belongs to the SAT4 family.</text>
</comment>
<dbReference type="Proteomes" id="UP000011715">
    <property type="component" value="Unassembled WGS sequence"/>
</dbReference>
<evidence type="ECO:0000256" key="2">
    <source>
        <dbReference type="ARBA" id="ARBA00022692"/>
    </source>
</evidence>
<reference evidence="9" key="1">
    <citation type="submission" date="2010-05" db="EMBL/GenBank/DDBJ databases">
        <title>The Genome Sequence of Magnaporthe poae strain ATCC 64411.</title>
        <authorList>
            <consortium name="The Broad Institute Genome Sequencing Platform"/>
            <consortium name="Broad Institute Genome Sequencing Center for Infectious Disease"/>
            <person name="Ma L.-J."/>
            <person name="Dead R."/>
            <person name="Young S."/>
            <person name="Zeng Q."/>
            <person name="Koehrsen M."/>
            <person name="Alvarado L."/>
            <person name="Berlin A."/>
            <person name="Chapman S.B."/>
            <person name="Chen Z."/>
            <person name="Freedman E."/>
            <person name="Gellesch M."/>
            <person name="Goldberg J."/>
            <person name="Griggs A."/>
            <person name="Gujja S."/>
            <person name="Heilman E.R."/>
            <person name="Heiman D."/>
            <person name="Hepburn T."/>
            <person name="Howarth C."/>
            <person name="Jen D."/>
            <person name="Larson L."/>
            <person name="Mehta T."/>
            <person name="Neiman D."/>
            <person name="Pearson M."/>
            <person name="Roberts A."/>
            <person name="Saif S."/>
            <person name="Shea T."/>
            <person name="Shenoy N."/>
            <person name="Sisk P."/>
            <person name="Stolte C."/>
            <person name="Sykes S."/>
            <person name="Walk T."/>
            <person name="White J."/>
            <person name="Yandava C."/>
            <person name="Haas B."/>
            <person name="Nusbaum C."/>
            <person name="Birren B."/>
        </authorList>
    </citation>
    <scope>NUCLEOTIDE SEQUENCE</scope>
    <source>
        <strain evidence="9">ATCC 64411</strain>
    </source>
</reference>
<reference evidence="11" key="2">
    <citation type="submission" date="2010-05" db="EMBL/GenBank/DDBJ databases">
        <title>The genome sequence of Magnaporthe poae strain ATCC 64411.</title>
        <authorList>
            <person name="Ma L.-J."/>
            <person name="Dead R."/>
            <person name="Young S."/>
            <person name="Zeng Q."/>
            <person name="Koehrsen M."/>
            <person name="Alvarado L."/>
            <person name="Berlin A."/>
            <person name="Chapman S.B."/>
            <person name="Chen Z."/>
            <person name="Freedman E."/>
            <person name="Gellesch M."/>
            <person name="Goldberg J."/>
            <person name="Griggs A."/>
            <person name="Gujja S."/>
            <person name="Heilman E.R."/>
            <person name="Heiman D."/>
            <person name="Hepburn T."/>
            <person name="Howarth C."/>
            <person name="Jen D."/>
            <person name="Larson L."/>
            <person name="Mehta T."/>
            <person name="Neiman D."/>
            <person name="Pearson M."/>
            <person name="Roberts A."/>
            <person name="Saif S."/>
            <person name="Shea T."/>
            <person name="Shenoy N."/>
            <person name="Sisk P."/>
            <person name="Stolte C."/>
            <person name="Sykes S."/>
            <person name="Walk T."/>
            <person name="White J."/>
            <person name="Yandava C."/>
            <person name="Haas B."/>
            <person name="Nusbaum C."/>
            <person name="Birren B."/>
        </authorList>
    </citation>
    <scope>NUCLEOTIDE SEQUENCE [LARGE SCALE GENOMIC DNA]</scope>
    <source>
        <strain evidence="11">ATCC 64411 / 73-15</strain>
    </source>
</reference>
<feature type="transmembrane region" description="Helical" evidence="7">
    <location>
        <begin position="47"/>
        <end position="70"/>
    </location>
</feature>
<evidence type="ECO:0000256" key="3">
    <source>
        <dbReference type="ARBA" id="ARBA00022989"/>
    </source>
</evidence>
<feature type="transmembrane region" description="Helical" evidence="7">
    <location>
        <begin position="236"/>
        <end position="258"/>
    </location>
</feature>